<reference evidence="3 4" key="1">
    <citation type="submission" date="2018-08" db="EMBL/GenBank/DDBJ databases">
        <title>A genome reference for cultivated species of the human gut microbiota.</title>
        <authorList>
            <person name="Zou Y."/>
            <person name="Xue W."/>
            <person name="Luo G."/>
        </authorList>
    </citation>
    <scope>NUCLEOTIDE SEQUENCE [LARGE SCALE GENOMIC DNA]</scope>
    <source>
        <strain evidence="3 4">AM28-23</strain>
    </source>
</reference>
<proteinExistence type="predicted"/>
<feature type="signal peptide" evidence="2">
    <location>
        <begin position="1"/>
        <end position="27"/>
    </location>
</feature>
<gene>
    <name evidence="3" type="ORF">DW740_11855</name>
</gene>
<evidence type="ECO:0000313" key="3">
    <source>
        <dbReference type="EMBL" id="RHE39030.1"/>
    </source>
</evidence>
<dbReference type="Proteomes" id="UP000283745">
    <property type="component" value="Unassembled WGS sequence"/>
</dbReference>
<evidence type="ECO:0000313" key="4">
    <source>
        <dbReference type="Proteomes" id="UP000283745"/>
    </source>
</evidence>
<keyword evidence="2" id="KW-0732">Signal</keyword>
<dbReference type="SUPFAM" id="SSF69360">
    <property type="entry name" value="Cell wall binding repeat"/>
    <property type="match status" value="2"/>
</dbReference>
<dbReference type="EMBL" id="QSKF01000009">
    <property type="protein sequence ID" value="RHE39030.1"/>
    <property type="molecule type" value="Genomic_DNA"/>
</dbReference>
<accession>A0A414J3P8</accession>
<dbReference type="InterPro" id="IPR018337">
    <property type="entry name" value="Cell_wall/Cho-bd_repeat"/>
</dbReference>
<dbReference type="Pfam" id="PF19127">
    <property type="entry name" value="Choline_bind_3"/>
    <property type="match status" value="2"/>
</dbReference>
<keyword evidence="1" id="KW-0677">Repeat</keyword>
<feature type="chain" id="PRO_5038633391" evidence="2">
    <location>
        <begin position="28"/>
        <end position="551"/>
    </location>
</feature>
<protein>
    <submittedName>
        <fullName evidence="3">Cell wall-binding protein</fullName>
    </submittedName>
</protein>
<comment type="caution">
    <text evidence="3">The sequence shown here is derived from an EMBL/GenBank/DDBJ whole genome shotgun (WGS) entry which is preliminary data.</text>
</comment>
<name>A0A414J3P8_9FIRM</name>
<dbReference type="RefSeq" id="WP_118050520.1">
    <property type="nucleotide sequence ID" value="NZ_CABJFK010000009.1"/>
</dbReference>
<organism evidence="3 4">
    <name type="scientific">Blautia obeum</name>
    <dbReference type="NCBI Taxonomy" id="40520"/>
    <lineage>
        <taxon>Bacteria</taxon>
        <taxon>Bacillati</taxon>
        <taxon>Bacillota</taxon>
        <taxon>Clostridia</taxon>
        <taxon>Lachnospirales</taxon>
        <taxon>Lachnospiraceae</taxon>
        <taxon>Blautia</taxon>
    </lineage>
</organism>
<dbReference type="AlphaFoldDB" id="A0A414J3P8"/>
<sequence length="551" mass="61953">MGKVCKKSWIAGIFLGVMLFAAGFAFQATTVDAQAASTGFRTVGGQTFYYKNGKKAKGWVTVKGKKYFLNRKTGALYKGWMTSSKGRRRYFDQKTGVMYTGFNKIAGKYYYFNKKTGFTVSGFVKFGTNFYRYFDTRKYTMATGWMTNSKNQKWYFGSDGKMYRGLKKIGSYKYYFDGKTGAAKSGFITSSKGYTRYFRKKYYRMATGWMTSSKGKKRYFAKNGVMAKGKKTISGSTYYFNTSTGIATGGWVTIDGSKYYFDTKTFKMVTGSKKIDGISYKFSSTGVLIYDGSSEADNAAVDTSYFKNDPKPVAQTGTKTIKNYLAGALRPVGQALYIWGGGWYDSTLKGVKSNWQKFYLGQSSSYNYNNYRDLSETNRAKGLDCSGFVGWAAYQVMQTRSNVGYGYTVVSGEIGSYYKNTLKWGTYVNQNYLSKKNWKLYPGDIGYDDGHTWIVLGQCSDKSAVIVHSTPNAGVQIAGTSTPEGKSDSQAVTLARKYMTRYAGYKKFEYRPACGNFVRRGNYMRWNSTLSDPDGFKSKTADQILKILFGF</sequence>
<evidence type="ECO:0000256" key="1">
    <source>
        <dbReference type="ARBA" id="ARBA00022737"/>
    </source>
</evidence>
<dbReference type="Gene3D" id="3.90.1720.10">
    <property type="entry name" value="endopeptidase domain like (from Nostoc punctiforme)"/>
    <property type="match status" value="1"/>
</dbReference>
<dbReference type="Gene3D" id="2.10.270.10">
    <property type="entry name" value="Cholin Binding"/>
    <property type="match status" value="4"/>
</dbReference>
<dbReference type="Pfam" id="PF01473">
    <property type="entry name" value="Choline_bind_1"/>
    <property type="match status" value="1"/>
</dbReference>
<evidence type="ECO:0000256" key="2">
    <source>
        <dbReference type="SAM" id="SignalP"/>
    </source>
</evidence>